<keyword evidence="4" id="KW-0133">Cell shape</keyword>
<feature type="transmembrane region" description="Helical" evidence="9">
    <location>
        <begin position="181"/>
        <end position="203"/>
    </location>
</feature>
<feature type="transmembrane region" description="Helical" evidence="9">
    <location>
        <begin position="309"/>
        <end position="328"/>
    </location>
</feature>
<feature type="transmembrane region" description="Helical" evidence="9">
    <location>
        <begin position="153"/>
        <end position="174"/>
    </location>
</feature>
<feature type="transmembrane region" description="Helical" evidence="9">
    <location>
        <begin position="223"/>
        <end position="246"/>
    </location>
</feature>
<evidence type="ECO:0000256" key="4">
    <source>
        <dbReference type="ARBA" id="ARBA00022960"/>
    </source>
</evidence>
<comment type="caution">
    <text evidence="10">The sequence shown here is derived from an EMBL/GenBank/DDBJ whole genome shotgun (WGS) entry which is preliminary data.</text>
</comment>
<feature type="region of interest" description="Disordered" evidence="8">
    <location>
        <begin position="1"/>
        <end position="23"/>
    </location>
</feature>
<feature type="transmembrane region" description="Helical" evidence="9">
    <location>
        <begin position="444"/>
        <end position="469"/>
    </location>
</feature>
<dbReference type="PRINTS" id="PR01806">
    <property type="entry name" value="VIRFACTRMVIN"/>
</dbReference>
<evidence type="ECO:0000256" key="3">
    <source>
        <dbReference type="ARBA" id="ARBA00022692"/>
    </source>
</evidence>
<keyword evidence="7 9" id="KW-0472">Membrane</keyword>
<dbReference type="InterPro" id="IPR004268">
    <property type="entry name" value="MurJ"/>
</dbReference>
<dbReference type="Proteomes" id="UP001596305">
    <property type="component" value="Unassembled WGS sequence"/>
</dbReference>
<evidence type="ECO:0000256" key="6">
    <source>
        <dbReference type="ARBA" id="ARBA00022989"/>
    </source>
</evidence>
<dbReference type="RefSeq" id="WP_239527370.1">
    <property type="nucleotide sequence ID" value="NZ_BAAAIY010000008.1"/>
</dbReference>
<dbReference type="Pfam" id="PF03023">
    <property type="entry name" value="MurJ"/>
    <property type="match status" value="1"/>
</dbReference>
<keyword evidence="11" id="KW-1185">Reference proteome</keyword>
<protein>
    <submittedName>
        <fullName evidence="10">Murein biosynthesis integral membrane protein MurJ</fullName>
    </submittedName>
</protein>
<dbReference type="InterPro" id="IPR051050">
    <property type="entry name" value="Lipid_II_flippase_MurJ/MviN"/>
</dbReference>
<dbReference type="PANTHER" id="PTHR47019:SF1">
    <property type="entry name" value="LIPID II FLIPPASE MURJ"/>
    <property type="match status" value="1"/>
</dbReference>
<feature type="transmembrane region" description="Helical" evidence="9">
    <location>
        <begin position="511"/>
        <end position="538"/>
    </location>
</feature>
<evidence type="ECO:0000256" key="1">
    <source>
        <dbReference type="ARBA" id="ARBA00004651"/>
    </source>
</evidence>
<evidence type="ECO:0000256" key="8">
    <source>
        <dbReference type="SAM" id="MobiDB-lite"/>
    </source>
</evidence>
<evidence type="ECO:0000313" key="11">
    <source>
        <dbReference type="Proteomes" id="UP001596305"/>
    </source>
</evidence>
<keyword evidence="6 9" id="KW-1133">Transmembrane helix</keyword>
<feature type="transmembrane region" description="Helical" evidence="9">
    <location>
        <begin position="481"/>
        <end position="499"/>
    </location>
</feature>
<feature type="transmembrane region" description="Helical" evidence="9">
    <location>
        <begin position="349"/>
        <end position="368"/>
    </location>
</feature>
<feature type="transmembrane region" description="Helical" evidence="9">
    <location>
        <begin position="415"/>
        <end position="438"/>
    </location>
</feature>
<reference evidence="11" key="1">
    <citation type="journal article" date="2019" name="Int. J. Syst. Evol. Microbiol.">
        <title>The Global Catalogue of Microorganisms (GCM) 10K type strain sequencing project: providing services to taxonomists for standard genome sequencing and annotation.</title>
        <authorList>
            <consortium name="The Broad Institute Genomics Platform"/>
            <consortium name="The Broad Institute Genome Sequencing Center for Infectious Disease"/>
            <person name="Wu L."/>
            <person name="Ma J."/>
        </authorList>
    </citation>
    <scope>NUCLEOTIDE SEQUENCE [LARGE SCALE GENOMIC DNA]</scope>
    <source>
        <strain evidence="11">CCUG 47105</strain>
    </source>
</reference>
<feature type="transmembrane region" description="Helical" evidence="9">
    <location>
        <begin position="29"/>
        <end position="53"/>
    </location>
</feature>
<comment type="subcellular location">
    <subcellularLocation>
        <location evidence="1">Cell membrane</location>
        <topology evidence="1">Multi-pass membrane protein</topology>
    </subcellularLocation>
</comment>
<proteinExistence type="predicted"/>
<evidence type="ECO:0000256" key="9">
    <source>
        <dbReference type="SAM" id="Phobius"/>
    </source>
</evidence>
<dbReference type="EMBL" id="JBHSTM010000007">
    <property type="protein sequence ID" value="MFC6425793.1"/>
    <property type="molecule type" value="Genomic_DNA"/>
</dbReference>
<dbReference type="PANTHER" id="PTHR47019">
    <property type="entry name" value="LIPID II FLIPPASE MURJ"/>
    <property type="match status" value="1"/>
</dbReference>
<evidence type="ECO:0000313" key="10">
    <source>
        <dbReference type="EMBL" id="MFC6425793.1"/>
    </source>
</evidence>
<feature type="transmembrane region" description="Helical" evidence="9">
    <location>
        <begin position="383"/>
        <end position="403"/>
    </location>
</feature>
<evidence type="ECO:0000256" key="5">
    <source>
        <dbReference type="ARBA" id="ARBA00022984"/>
    </source>
</evidence>
<organism evidence="10 11">
    <name type="scientific">Oerskovia paurometabola</name>
    <dbReference type="NCBI Taxonomy" id="162170"/>
    <lineage>
        <taxon>Bacteria</taxon>
        <taxon>Bacillati</taxon>
        <taxon>Actinomycetota</taxon>
        <taxon>Actinomycetes</taxon>
        <taxon>Micrococcales</taxon>
        <taxon>Cellulomonadaceae</taxon>
        <taxon>Oerskovia</taxon>
    </lineage>
</organism>
<feature type="transmembrane region" description="Helical" evidence="9">
    <location>
        <begin position="267"/>
        <end position="289"/>
    </location>
</feature>
<name>A0ABW1XAU3_9CELL</name>
<gene>
    <name evidence="10" type="primary">murJ</name>
    <name evidence="10" type="ORF">ACFP71_13210</name>
</gene>
<keyword evidence="3 9" id="KW-0812">Transmembrane</keyword>
<feature type="transmembrane region" description="Helical" evidence="9">
    <location>
        <begin position="117"/>
        <end position="141"/>
    </location>
</feature>
<evidence type="ECO:0000256" key="7">
    <source>
        <dbReference type="ARBA" id="ARBA00023136"/>
    </source>
</evidence>
<keyword evidence="5" id="KW-0573">Peptidoglycan synthesis</keyword>
<sequence>MSEDVTPGPETAPAPRPARGSRLRAGTQTLAGAALMITVVTIASRLVGFARSLVMASAVGTEGIGTAYTSANILPNVLFEVAAGGALAGAVVPLLAGPIARGARVDVSKIASALLGWTLLVLVPLGALLAALAYPIAYVLMGKHPDLVDVTALFVRVFALQIPMYGFAVILGGILQAHKRFFWQAFAPLVSSLVVIGVYLVFAGMADGDQNDVAALSSSAIAWLGWGTTLGVAALALPLVLPVARTGTRLRPTLRFPGGEGVRARNLAFAGVGALVAQQVSVLAAMYAANTSGPEATFPTYFYAQQVYLLPYAVLAFPLATSAFPRLAEHVAQGSRELFDGLLASTTRTLLLVSGVGAAALVAASAAVESVFDVVTGSSVEGLGVATATMAPGIMGFALILHLSRALYVLDRQRAAVVATATGWVVVAVLAVVGPAALGEGDQVRVLALLGLATAVGMTVAGLLLLLAVRRHAGPEAVAHVPRTVAVVILGVALGSTAGRGLSAVLLPDDAHVAAALAVGVGVAVLAALVVVGLAFVADRSSVVGLVRRGRGTAPADASPDA</sequence>
<evidence type="ECO:0000256" key="2">
    <source>
        <dbReference type="ARBA" id="ARBA00022475"/>
    </source>
</evidence>
<feature type="transmembrane region" description="Helical" evidence="9">
    <location>
        <begin position="73"/>
        <end position="96"/>
    </location>
</feature>
<accession>A0ABW1XAU3</accession>
<keyword evidence="2" id="KW-1003">Cell membrane</keyword>